<proteinExistence type="predicted"/>
<dbReference type="Proteomes" id="UP000032740">
    <property type="component" value="Chromosome"/>
</dbReference>
<dbReference type="InterPro" id="IPR010982">
    <property type="entry name" value="Lambda_DNA-bd_dom_sf"/>
</dbReference>
<evidence type="ECO:0000259" key="3">
    <source>
        <dbReference type="PROSITE" id="PS50943"/>
    </source>
</evidence>
<evidence type="ECO:0000256" key="1">
    <source>
        <dbReference type="ARBA" id="ARBA00023125"/>
    </source>
</evidence>
<dbReference type="SUPFAM" id="SSF47413">
    <property type="entry name" value="lambda repressor-like DNA-binding domains"/>
    <property type="match status" value="1"/>
</dbReference>
<reference evidence="4 5" key="1">
    <citation type="journal article" date="2013" name="J. Mol. Microbiol. Biotechnol.">
        <title>Analysis of the Complete Genomes of Acholeplasma brassicae , A. palmae and A. laidlawii and Their Comparison to the Obligate Parasites from ' Candidatus Phytoplasma'.</title>
        <authorList>
            <person name="Kube M."/>
            <person name="Siewert C."/>
            <person name="Migdoll A.M."/>
            <person name="Duduk B."/>
            <person name="Holz S."/>
            <person name="Rabus R."/>
            <person name="Seemuller E."/>
            <person name="Mitrovic J."/>
            <person name="Muller I."/>
            <person name="Buttner C."/>
            <person name="Reinhardt R."/>
        </authorList>
    </citation>
    <scope>NUCLEOTIDE SEQUENCE [LARGE SCALE GENOMIC DNA]</scope>
    <source>
        <strain evidence="4 5">J233</strain>
    </source>
</reference>
<feature type="transmembrane region" description="Helical" evidence="2">
    <location>
        <begin position="157"/>
        <end position="176"/>
    </location>
</feature>
<dbReference type="AlphaFoldDB" id="U4KR54"/>
<dbReference type="GO" id="GO:0003677">
    <property type="term" value="F:DNA binding"/>
    <property type="evidence" value="ECO:0007669"/>
    <property type="project" value="UniProtKB-KW"/>
</dbReference>
<evidence type="ECO:0000256" key="2">
    <source>
        <dbReference type="SAM" id="Phobius"/>
    </source>
</evidence>
<dbReference type="CDD" id="cd00093">
    <property type="entry name" value="HTH_XRE"/>
    <property type="match status" value="1"/>
</dbReference>
<dbReference type="STRING" id="1318466.BN85403090"/>
<keyword evidence="5" id="KW-1185">Reference proteome</keyword>
<dbReference type="EMBL" id="FO681347">
    <property type="protein sequence ID" value="CCV63886.1"/>
    <property type="molecule type" value="Genomic_DNA"/>
</dbReference>
<feature type="transmembrane region" description="Helical" evidence="2">
    <location>
        <begin position="83"/>
        <end position="109"/>
    </location>
</feature>
<accession>U4KR54</accession>
<dbReference type="PANTHER" id="PTHR46558">
    <property type="entry name" value="TRACRIPTIONAL REGULATORY PROTEIN-RELATED-RELATED"/>
    <property type="match status" value="1"/>
</dbReference>
<keyword evidence="2" id="KW-0472">Membrane</keyword>
<feature type="transmembrane region" description="Helical" evidence="2">
    <location>
        <begin position="115"/>
        <end position="137"/>
    </location>
</feature>
<dbReference type="OrthoDB" id="411313at2"/>
<sequence>MGIDKIIFEKRRELSLTQQELAHKLGVTDKSVYRWEKGISSPDIHSLKRLSEIFDIPMDTFYSEIKIEPINEEPLNTSIINKFITLSIISIGLLFISCVSLLVAFFMPYRSNISFIFQYIGITLAIISIIIFIITYLTFTLSYKTKKLQNNYRRIKLCYLVIFCILFIVIGLIIVVL</sequence>
<feature type="domain" description="HTH cro/C1-type" evidence="3">
    <location>
        <begin position="9"/>
        <end position="61"/>
    </location>
</feature>
<dbReference type="Gene3D" id="1.10.260.40">
    <property type="entry name" value="lambda repressor-like DNA-binding domains"/>
    <property type="match status" value="1"/>
</dbReference>
<keyword evidence="1" id="KW-0238">DNA-binding</keyword>
<keyword evidence="2" id="KW-1133">Transmembrane helix</keyword>
<gene>
    <name evidence="4" type="ORF">BN85403090</name>
</gene>
<dbReference type="Pfam" id="PF01381">
    <property type="entry name" value="HTH_3"/>
    <property type="match status" value="1"/>
</dbReference>
<dbReference type="PANTHER" id="PTHR46558:SF4">
    <property type="entry name" value="DNA-BIDING PHAGE PROTEIN"/>
    <property type="match status" value="1"/>
</dbReference>
<evidence type="ECO:0000313" key="4">
    <source>
        <dbReference type="EMBL" id="CCV63886.1"/>
    </source>
</evidence>
<dbReference type="HOGENOM" id="CLU_1514713_0_0_14"/>
<evidence type="ECO:0000313" key="5">
    <source>
        <dbReference type="Proteomes" id="UP000032740"/>
    </source>
</evidence>
<organism evidence="4 5">
    <name type="scientific">Alteracholeplasma palmae (strain ATCC 49389 / J233)</name>
    <name type="common">Acholeplasma palmae</name>
    <dbReference type="NCBI Taxonomy" id="1318466"/>
    <lineage>
        <taxon>Bacteria</taxon>
        <taxon>Bacillati</taxon>
        <taxon>Mycoplasmatota</taxon>
        <taxon>Mollicutes</taxon>
        <taxon>Acholeplasmatales</taxon>
        <taxon>Acholeplasmataceae</taxon>
        <taxon>Acholeplasma</taxon>
    </lineage>
</organism>
<keyword evidence="2" id="KW-0812">Transmembrane</keyword>
<dbReference type="InterPro" id="IPR001387">
    <property type="entry name" value="Cro/C1-type_HTH"/>
</dbReference>
<dbReference type="SMART" id="SM00530">
    <property type="entry name" value="HTH_XRE"/>
    <property type="match status" value="1"/>
</dbReference>
<protein>
    <submittedName>
        <fullName evidence="4">Predicted transcriptional regulator</fullName>
    </submittedName>
</protein>
<name>U4KR54_ALTPJ</name>
<dbReference type="PROSITE" id="PS50943">
    <property type="entry name" value="HTH_CROC1"/>
    <property type="match status" value="1"/>
</dbReference>
<dbReference type="RefSeq" id="WP_026656067.1">
    <property type="nucleotide sequence ID" value="NC_022538.1"/>
</dbReference>
<dbReference type="KEGG" id="apal:BN85403090"/>